<name>A0A1G8J8Y5_9BACI</name>
<evidence type="ECO:0000256" key="5">
    <source>
        <dbReference type="ARBA" id="ARBA00023136"/>
    </source>
</evidence>
<proteinExistence type="predicted"/>
<keyword evidence="9" id="KW-1185">Reference proteome</keyword>
<dbReference type="Proteomes" id="UP000198853">
    <property type="component" value="Unassembled WGS sequence"/>
</dbReference>
<dbReference type="PANTHER" id="PTHR30509">
    <property type="entry name" value="P-HYDROXYBENZOIC ACID EFFLUX PUMP SUBUNIT-RELATED"/>
    <property type="match status" value="1"/>
</dbReference>
<organism evidence="8 9">
    <name type="scientific">Natribacillus halophilus</name>
    <dbReference type="NCBI Taxonomy" id="549003"/>
    <lineage>
        <taxon>Bacteria</taxon>
        <taxon>Bacillati</taxon>
        <taxon>Bacillota</taxon>
        <taxon>Bacilli</taxon>
        <taxon>Bacillales</taxon>
        <taxon>Bacillaceae</taxon>
        <taxon>Natribacillus</taxon>
    </lineage>
</organism>
<dbReference type="GO" id="GO:0005886">
    <property type="term" value="C:plasma membrane"/>
    <property type="evidence" value="ECO:0007669"/>
    <property type="project" value="UniProtKB-SubCell"/>
</dbReference>
<evidence type="ECO:0000313" key="9">
    <source>
        <dbReference type="Proteomes" id="UP000198853"/>
    </source>
</evidence>
<feature type="transmembrane region" description="Helical" evidence="7">
    <location>
        <begin position="103"/>
        <end position="122"/>
    </location>
</feature>
<keyword evidence="2" id="KW-1003">Cell membrane</keyword>
<keyword evidence="5 7" id="KW-0472">Membrane</keyword>
<dbReference type="Pfam" id="PF06081">
    <property type="entry name" value="ArAE_1"/>
    <property type="match status" value="1"/>
</dbReference>
<dbReference type="InterPro" id="IPR010343">
    <property type="entry name" value="ArAE_1"/>
</dbReference>
<evidence type="ECO:0000256" key="6">
    <source>
        <dbReference type="SAM" id="MobiDB-lite"/>
    </source>
</evidence>
<keyword evidence="4 7" id="KW-1133">Transmembrane helix</keyword>
<evidence type="ECO:0000313" key="8">
    <source>
        <dbReference type="EMBL" id="SDI27447.1"/>
    </source>
</evidence>
<dbReference type="EMBL" id="FNEN01000001">
    <property type="protein sequence ID" value="SDI27447.1"/>
    <property type="molecule type" value="Genomic_DNA"/>
</dbReference>
<dbReference type="AlphaFoldDB" id="A0A1G8J8Y5"/>
<reference evidence="8 9" key="1">
    <citation type="submission" date="2016-10" db="EMBL/GenBank/DDBJ databases">
        <authorList>
            <person name="de Groot N.N."/>
        </authorList>
    </citation>
    <scope>NUCLEOTIDE SEQUENCE [LARGE SCALE GENOMIC DNA]</scope>
    <source>
        <strain evidence="8 9">DSM 21771</strain>
    </source>
</reference>
<feature type="transmembrane region" description="Helical" evidence="7">
    <location>
        <begin position="128"/>
        <end position="146"/>
    </location>
</feature>
<feature type="region of interest" description="Disordered" evidence="6">
    <location>
        <begin position="303"/>
        <end position="322"/>
    </location>
</feature>
<feature type="transmembrane region" description="Helical" evidence="7">
    <location>
        <begin position="20"/>
        <end position="43"/>
    </location>
</feature>
<accession>A0A1G8J8Y5</accession>
<dbReference type="RefSeq" id="WP_176764521.1">
    <property type="nucleotide sequence ID" value="NZ_FNEN01000001.1"/>
</dbReference>
<evidence type="ECO:0000256" key="4">
    <source>
        <dbReference type="ARBA" id="ARBA00022989"/>
    </source>
</evidence>
<sequence>MFWLQWSGGRLLKTSLSICLSIALCLHLHISPTFALVAVMLAWDPTGIDAVRNGATRVIAASTGALYALVFFYTLGAHPIVYAFITVVVLAALHYFNIGKFTAIASVTAVAIIPTMAGHQLAEFLARVMSTLIGIMIASIINLLVYTPTYTASLEKNSEKSWRQGLHMIASIIENEEEGHEHSRLWAQRDVLHAKLHRMKKRLHKQRTQWRLHPASPVDQQALHLTERRIDTLLRLLEHVHILRTSKSLPTLAFKGILAHFPERELEPTQLLLWLEKIRQQNKHPQLQEVISACIETLQENEQESVPLPAPSEKWSRWEKGS</sequence>
<evidence type="ECO:0000256" key="2">
    <source>
        <dbReference type="ARBA" id="ARBA00022475"/>
    </source>
</evidence>
<protein>
    <submittedName>
        <fullName evidence="8">Uncharacterized membrane protein YgaE, UPF0421/DUF939 family</fullName>
    </submittedName>
</protein>
<gene>
    <name evidence="8" type="ORF">SAMN04488123_10191</name>
</gene>
<evidence type="ECO:0000256" key="1">
    <source>
        <dbReference type="ARBA" id="ARBA00004651"/>
    </source>
</evidence>
<dbReference type="PANTHER" id="PTHR30509:SF9">
    <property type="entry name" value="MULTIDRUG RESISTANCE PROTEIN MDTO"/>
    <property type="match status" value="1"/>
</dbReference>
<keyword evidence="3 7" id="KW-0812">Transmembrane</keyword>
<comment type="subcellular location">
    <subcellularLocation>
        <location evidence="1">Cell membrane</location>
        <topology evidence="1">Multi-pass membrane protein</topology>
    </subcellularLocation>
</comment>
<evidence type="ECO:0000256" key="3">
    <source>
        <dbReference type="ARBA" id="ARBA00022692"/>
    </source>
</evidence>
<evidence type="ECO:0000256" key="7">
    <source>
        <dbReference type="SAM" id="Phobius"/>
    </source>
</evidence>